<proteinExistence type="predicted"/>
<evidence type="ECO:0000313" key="4">
    <source>
        <dbReference type="EMBL" id="MVX59216.1"/>
    </source>
</evidence>
<name>A0A7X3KC21_9STRE</name>
<dbReference type="EMBL" id="WSRS01000050">
    <property type="protein sequence ID" value="MVX59216.1"/>
    <property type="molecule type" value="Genomic_DNA"/>
</dbReference>
<dbReference type="PANTHER" id="PTHR43479:SF11">
    <property type="entry name" value="ACREF_ENVCD OPERON REPRESSOR-RELATED"/>
    <property type="match status" value="1"/>
</dbReference>
<comment type="caution">
    <text evidence="4">The sequence shown here is derived from an EMBL/GenBank/DDBJ whole genome shotgun (WGS) entry which is preliminary data.</text>
</comment>
<dbReference type="SUPFAM" id="SSF46689">
    <property type="entry name" value="Homeodomain-like"/>
    <property type="match status" value="1"/>
</dbReference>
<keyword evidence="1 2" id="KW-0238">DNA-binding</keyword>
<evidence type="ECO:0000259" key="3">
    <source>
        <dbReference type="PROSITE" id="PS50977"/>
    </source>
</evidence>
<dbReference type="PROSITE" id="PS50977">
    <property type="entry name" value="HTH_TETR_2"/>
    <property type="match status" value="1"/>
</dbReference>
<dbReference type="Gene3D" id="1.10.357.10">
    <property type="entry name" value="Tetracycline Repressor, domain 2"/>
    <property type="match status" value="1"/>
</dbReference>
<dbReference type="InterPro" id="IPR009057">
    <property type="entry name" value="Homeodomain-like_sf"/>
</dbReference>
<evidence type="ECO:0000256" key="1">
    <source>
        <dbReference type="ARBA" id="ARBA00023125"/>
    </source>
</evidence>
<dbReference type="InterPro" id="IPR023772">
    <property type="entry name" value="DNA-bd_HTH_TetR-type_CS"/>
</dbReference>
<feature type="DNA-binding region" description="H-T-H motif" evidence="2">
    <location>
        <begin position="36"/>
        <end position="55"/>
    </location>
</feature>
<feature type="domain" description="HTH tetR-type" evidence="3">
    <location>
        <begin position="13"/>
        <end position="73"/>
    </location>
</feature>
<reference evidence="4 5" key="1">
    <citation type="submission" date="2019-12" db="EMBL/GenBank/DDBJ databases">
        <title>Microbes associate with the intestines of laboratory mice.</title>
        <authorList>
            <person name="Navarre W."/>
            <person name="Wong E."/>
        </authorList>
    </citation>
    <scope>NUCLEOTIDE SEQUENCE [LARGE SCALE GENOMIC DNA]</scope>
    <source>
        <strain evidence="4 5">NM51_B2-22</strain>
    </source>
</reference>
<dbReference type="OrthoDB" id="9812993at2"/>
<evidence type="ECO:0000313" key="5">
    <source>
        <dbReference type="Proteomes" id="UP000461595"/>
    </source>
</evidence>
<dbReference type="PRINTS" id="PR00455">
    <property type="entry name" value="HTHTETR"/>
</dbReference>
<dbReference type="GO" id="GO:0003677">
    <property type="term" value="F:DNA binding"/>
    <property type="evidence" value="ECO:0007669"/>
    <property type="project" value="UniProtKB-UniRule"/>
</dbReference>
<protein>
    <submittedName>
        <fullName evidence="4">TetR family transcriptional regulator</fullName>
    </submittedName>
</protein>
<organism evidence="4 5">
    <name type="scientific">Streptococcus danieliae</name>
    <dbReference type="NCBI Taxonomy" id="747656"/>
    <lineage>
        <taxon>Bacteria</taxon>
        <taxon>Bacillati</taxon>
        <taxon>Bacillota</taxon>
        <taxon>Bacilli</taxon>
        <taxon>Lactobacillales</taxon>
        <taxon>Streptococcaceae</taxon>
        <taxon>Streptococcus</taxon>
    </lineage>
</organism>
<dbReference type="PANTHER" id="PTHR43479">
    <property type="entry name" value="ACREF/ENVCD OPERON REPRESSOR-RELATED"/>
    <property type="match status" value="1"/>
</dbReference>
<dbReference type="Proteomes" id="UP000461595">
    <property type="component" value="Unassembled WGS sequence"/>
</dbReference>
<gene>
    <name evidence="4" type="ORF">E5983_06135</name>
</gene>
<dbReference type="RefSeq" id="WP_160333000.1">
    <property type="nucleotide sequence ID" value="NZ_WSRS01000050.1"/>
</dbReference>
<dbReference type="PROSITE" id="PS01081">
    <property type="entry name" value="HTH_TETR_1"/>
    <property type="match status" value="1"/>
</dbReference>
<evidence type="ECO:0000256" key="2">
    <source>
        <dbReference type="PROSITE-ProRule" id="PRU00335"/>
    </source>
</evidence>
<dbReference type="AlphaFoldDB" id="A0A7X3KC21"/>
<dbReference type="Pfam" id="PF00440">
    <property type="entry name" value="TetR_N"/>
    <property type="match status" value="1"/>
</dbReference>
<dbReference type="InterPro" id="IPR050624">
    <property type="entry name" value="HTH-type_Tx_Regulator"/>
</dbReference>
<sequence length="210" mass="24763">MPQKRARSQEAIEQRYQDILNAARKLFLVQSYDQISLVSLAKQLDISRPSFYTYFPSKDALLLHLLKEEGLGFAIDIQNHFRDPLSLEDFCMDLIQLVLNRPLFMKLLSVPFTNLHCSQTAEDLLQFRAEVRPFFKTLFQIFKQQFPETSDSEIWSAIRKYYLLISTIANYDFFAQIQVEEKLDFFGSDSPSSPAQFYSDMLYKLYQNYR</sequence>
<accession>A0A7X3KC21</accession>
<dbReference type="InterPro" id="IPR001647">
    <property type="entry name" value="HTH_TetR"/>
</dbReference>